<dbReference type="InterPro" id="IPR002491">
    <property type="entry name" value="ABC_transptr_periplasmic_BD"/>
</dbReference>
<comment type="caution">
    <text evidence="2">The sequence shown here is derived from an EMBL/GenBank/DDBJ whole genome shotgun (WGS) entry which is preliminary data.</text>
</comment>
<dbReference type="SUPFAM" id="SSF53807">
    <property type="entry name" value="Helical backbone' metal receptor"/>
    <property type="match status" value="1"/>
</dbReference>
<proteinExistence type="predicted"/>
<dbReference type="STRING" id="1231391.GCA_000308195_03569"/>
<gene>
    <name evidence="2" type="ORF">C7440_0946</name>
</gene>
<reference evidence="2 3" key="1">
    <citation type="submission" date="2018-04" db="EMBL/GenBank/DDBJ databases">
        <title>Genomic Encyclopedia of Type Strains, Phase IV (KMG-IV): sequencing the most valuable type-strain genomes for metagenomic binning, comparative biology and taxonomic classification.</title>
        <authorList>
            <person name="Goeker M."/>
        </authorList>
    </citation>
    <scope>NUCLEOTIDE SEQUENCE [LARGE SCALE GENOMIC DNA]</scope>
    <source>
        <strain evidence="2 3">DSM 10065</strain>
    </source>
</reference>
<protein>
    <submittedName>
        <fullName evidence="2">Iron complex transport system substrate-binding protein</fullName>
    </submittedName>
</protein>
<evidence type="ECO:0000313" key="2">
    <source>
        <dbReference type="EMBL" id="PVY68540.1"/>
    </source>
</evidence>
<evidence type="ECO:0000259" key="1">
    <source>
        <dbReference type="PROSITE" id="PS50983"/>
    </source>
</evidence>
<dbReference type="InterPro" id="IPR050902">
    <property type="entry name" value="ABC_Transporter_SBP"/>
</dbReference>
<dbReference type="PANTHER" id="PTHR30535">
    <property type="entry name" value="VITAMIN B12-BINDING PROTEIN"/>
    <property type="match status" value="1"/>
</dbReference>
<dbReference type="PANTHER" id="PTHR30535:SF34">
    <property type="entry name" value="MOLYBDATE-BINDING PROTEIN MOLA"/>
    <property type="match status" value="1"/>
</dbReference>
<sequence length="350" mass="37435">MRPVADEPQAAAAIAGTAPLAWSARALASGGQLWRAFGPGPAHGAIQRVYAAGPPASVLVYCLAPDKMLGWPYELSSAALAMLPPAQGGLPMVGRLSGRGSTLSQERLLALRPDLILDVGTVNDNYTSAAVQVAAQTGIRYILMAGDLNDSPEQLRAAGEMLDAQPRAELLASYARSILDEAAQARSRFARASSPSVYLARSSDGLETGLAGSIHGQAFSMAGARNVAHTPASSGVGRVSMEQLLAWDPDYVFTQNPAFVQHTRQSPLWMQLRAVKEKRLVLTPMLPFGWVDAPPGINRLLGLHWLIDIFNTGRPSAQTDDFIVDFFRVFYRIDAPAELLASARNAQHSP</sequence>
<name>A0A2U1CRL2_9BURK</name>
<dbReference type="PROSITE" id="PS50983">
    <property type="entry name" value="FE_B12_PBP"/>
    <property type="match status" value="1"/>
</dbReference>
<dbReference type="Gene3D" id="3.40.50.1980">
    <property type="entry name" value="Nitrogenase molybdenum iron protein domain"/>
    <property type="match status" value="2"/>
</dbReference>
<dbReference type="Pfam" id="PF01497">
    <property type="entry name" value="Peripla_BP_2"/>
    <property type="match status" value="1"/>
</dbReference>
<accession>A0A2U1CRL2</accession>
<organism evidence="2 3">
    <name type="scientific">Pusillimonas noertemannii</name>
    <dbReference type="NCBI Taxonomy" id="305977"/>
    <lineage>
        <taxon>Bacteria</taxon>
        <taxon>Pseudomonadati</taxon>
        <taxon>Pseudomonadota</taxon>
        <taxon>Betaproteobacteria</taxon>
        <taxon>Burkholderiales</taxon>
        <taxon>Alcaligenaceae</taxon>
        <taxon>Pusillimonas</taxon>
    </lineage>
</organism>
<dbReference type="Proteomes" id="UP000246145">
    <property type="component" value="Unassembled WGS sequence"/>
</dbReference>
<dbReference type="AlphaFoldDB" id="A0A2U1CRL2"/>
<keyword evidence="3" id="KW-1185">Reference proteome</keyword>
<dbReference type="EMBL" id="QEKO01000001">
    <property type="protein sequence ID" value="PVY68540.1"/>
    <property type="molecule type" value="Genomic_DNA"/>
</dbReference>
<evidence type="ECO:0000313" key="3">
    <source>
        <dbReference type="Proteomes" id="UP000246145"/>
    </source>
</evidence>
<dbReference type="GO" id="GO:0071281">
    <property type="term" value="P:cellular response to iron ion"/>
    <property type="evidence" value="ECO:0007669"/>
    <property type="project" value="TreeGrafter"/>
</dbReference>
<dbReference type="Gene3D" id="1.20.58.2180">
    <property type="match status" value="1"/>
</dbReference>
<feature type="domain" description="Fe/B12 periplasmic-binding" evidence="1">
    <location>
        <begin position="48"/>
        <end position="314"/>
    </location>
</feature>